<proteinExistence type="predicted"/>
<gene>
    <name evidence="1" type="ORF">C4B59_02425</name>
</gene>
<accession>A0AC61L5L8</accession>
<protein>
    <submittedName>
        <fullName evidence="1">Uncharacterized protein</fullName>
    </submittedName>
</protein>
<evidence type="ECO:0000313" key="1">
    <source>
        <dbReference type="EMBL" id="PXF61730.1"/>
    </source>
</evidence>
<organism evidence="1 2">
    <name type="scientific">Candidatus Methanogaster sp</name>
    <dbReference type="NCBI Taxonomy" id="3386292"/>
    <lineage>
        <taxon>Archaea</taxon>
        <taxon>Methanobacteriati</taxon>
        <taxon>Methanobacteriota</taxon>
        <taxon>Stenosarchaea group</taxon>
        <taxon>Methanomicrobia</taxon>
        <taxon>Methanosarcinales</taxon>
        <taxon>ANME-2 cluster</taxon>
        <taxon>Candidatus Methanogasteraceae</taxon>
        <taxon>Candidatus Methanogaster</taxon>
    </lineage>
</organism>
<reference evidence="1" key="1">
    <citation type="submission" date="2018-01" db="EMBL/GenBank/DDBJ databases">
        <authorList>
            <person name="Krukenberg V."/>
        </authorList>
    </citation>
    <scope>NUCLEOTIDE SEQUENCE</scope>
    <source>
        <strain evidence="1">E20ANME2</strain>
    </source>
</reference>
<sequence>MNSATYGDTGVGTSNISMYYTGDADIRTGTPEPLPDGAYGAINPSYRISDSPHLRLPDDVRDRPLIVSPELREVDGIEDPTAVEMYNIATGEAIRIPSNDTTQQPVDSDLNLTRSYQGLLSPGIVPETVFPPDDRARIDNTGTFPWRTVCKLFSTFPDGALGGCSGAIIGCPDDHGYHVLTAGHCVYSHDHGGWATSVKVVHRLNDDYMPYNYAWATHLRSYTGWTVDQDHRHDWALITLDRNVGDFAGWMGRKTADSDDPVYTGALNLAGYPGDKDCGTPDSDGLCMYFDTDDGRTATEHNHWYYMDAASGMSGSPVWIYCTNPERRYILTVHAYGNDGSDSNHGTRLNRDKFDRIDTWCNEDIPPTDYADLIDDGQTWSGFSPTLVDPGVTNFNAWCDVRNVGTESSGNFHVSYYASTNTIITESDYPIGTDYVSSISPFDWDGSDWLGTFPSSVPDDTYWIGWIIDSGGDVTEFDENNNKAYKSSYQLIVDGTNPPAPTISSASHPDENEWYSDDDLLFTCITPPDTSGVDCYSYTLDQSSITTPDTECDTTENSVWYSDVSDGIWYFHVRAKDNAGNWGSADHYKVKIDTANPEGWQNFNPTDWVTDQTPDCTIEVKNIKSGLDVSTALYKYSSDGGSIWSGWISSSFTGNDGTTSYQTVTANSVPFNRNSGTQNKIKFKIDDSARNTGESEEYTVKIDATDPPAPVVSSSTHPDEGEWYTNNDPSFIWATPSETSGISCYSYIFDQSATTTPDTTCEPAGNSKSYTDVADGIWYFHVRAKDNAGNWGGADHYRVKIGSGEASTTDAVIALAIAAGSREYDTRWDVSGDGQVTSLDALMILQAAGSEPWGGQLSDA</sequence>
<evidence type="ECO:0000313" key="2">
    <source>
        <dbReference type="Proteomes" id="UP000248329"/>
    </source>
</evidence>
<comment type="caution">
    <text evidence="1">The sequence shown here is derived from an EMBL/GenBank/DDBJ whole genome shotgun (WGS) entry which is preliminary data.</text>
</comment>
<dbReference type="EMBL" id="PQXF01000003">
    <property type="protein sequence ID" value="PXF61730.1"/>
    <property type="molecule type" value="Genomic_DNA"/>
</dbReference>
<name>A0AC61L5L8_9EURY</name>
<dbReference type="Proteomes" id="UP000248329">
    <property type="component" value="Unassembled WGS sequence"/>
</dbReference>